<name>A0A3R8JTV0_9FIRM</name>
<proteinExistence type="predicted"/>
<reference evidence="1" key="1">
    <citation type="submission" date="2018-10" db="EMBL/GenBank/DDBJ databases">
        <title>Schaedlerella arabinophila gen. nov. sp. nov., isolated from the mouse intestinal tract and comparative analysis with the genome of the closely related altered Schaedler flora strain ASF502.</title>
        <authorList>
            <person name="Miyake S."/>
            <person name="Soh M."/>
            <person name="Seedorf H."/>
        </authorList>
    </citation>
    <scope>NUCLEOTIDE SEQUENCE [LARGE SCALE GENOMIC DNA]</scope>
    <source>
        <strain evidence="1">DSM 106076</strain>
    </source>
</reference>
<gene>
    <name evidence="1" type="ORF">EBB54_27475</name>
</gene>
<comment type="caution">
    <text evidence="1">The sequence shown here is derived from an EMBL/GenBank/DDBJ whole genome shotgun (WGS) entry which is preliminary data.</text>
</comment>
<dbReference type="Proteomes" id="UP000274920">
    <property type="component" value="Unassembled WGS sequence"/>
</dbReference>
<sequence length="306" mass="34604">MGHFYRALNILHYFGKIGETAVVVINHDKIAVQLLKNGAVPYETVDYTDIISNWEKNIIHKYQADVWLLDKFETRAELAWHVKNEGVVLAAIDDCGEGADHADLHFCAMQFHNLRGKHIYAGKEYMVLNPEIAKYRRQRTILNKILITMGGSDTYGVTVKVVKILKEKGLKADIVTGPAFQHKALLDQELDDGFTVFDTVPSLIEKFYEYDLAVTGGGVTCFEANASGLPCIVIANEMHEIETAEYIARFGGARFAGYCQDISIETMDIDHINIERMSAAALHAFPLNGVENIYHVIERYRNRYER</sequence>
<evidence type="ECO:0000313" key="1">
    <source>
        <dbReference type="EMBL" id="RRK34662.1"/>
    </source>
</evidence>
<keyword evidence="2" id="KW-1185">Reference proteome</keyword>
<dbReference type="Gene3D" id="3.40.50.11190">
    <property type="match status" value="1"/>
</dbReference>
<accession>A0A3R8JTV0</accession>
<dbReference type="Gene3D" id="3.40.50.2000">
    <property type="entry name" value="Glycogen Phosphorylase B"/>
    <property type="match status" value="1"/>
</dbReference>
<dbReference type="AlphaFoldDB" id="A0A3R8JTV0"/>
<dbReference type="SUPFAM" id="SSF53756">
    <property type="entry name" value="UDP-Glycosyltransferase/glycogen phosphorylase"/>
    <property type="match status" value="1"/>
</dbReference>
<organism evidence="1 2">
    <name type="scientific">Schaedlerella arabinosiphila</name>
    <dbReference type="NCBI Taxonomy" id="2044587"/>
    <lineage>
        <taxon>Bacteria</taxon>
        <taxon>Bacillati</taxon>
        <taxon>Bacillota</taxon>
        <taxon>Clostridia</taxon>
        <taxon>Lachnospirales</taxon>
        <taxon>Lachnospiraceae</taxon>
        <taxon>Schaedlerella</taxon>
    </lineage>
</organism>
<dbReference type="RefSeq" id="WP_162307218.1">
    <property type="nucleotide sequence ID" value="NZ_RHJS01000002.1"/>
</dbReference>
<evidence type="ECO:0008006" key="3">
    <source>
        <dbReference type="Google" id="ProtNLM"/>
    </source>
</evidence>
<protein>
    <recommendedName>
        <fullName evidence="3">Glycosyl transferase family 28 C-terminal domain-containing protein</fullName>
    </recommendedName>
</protein>
<evidence type="ECO:0000313" key="2">
    <source>
        <dbReference type="Proteomes" id="UP000274920"/>
    </source>
</evidence>
<dbReference type="EMBL" id="RHJS01000002">
    <property type="protein sequence ID" value="RRK34662.1"/>
    <property type="molecule type" value="Genomic_DNA"/>
</dbReference>